<dbReference type="GO" id="GO:0006303">
    <property type="term" value="P:double-strand break repair via nonhomologous end joining"/>
    <property type="evidence" value="ECO:0007669"/>
    <property type="project" value="TreeGrafter"/>
</dbReference>
<dbReference type="OrthoDB" id="262529at2759"/>
<keyword evidence="3" id="KW-0227">DNA damage</keyword>
<dbReference type="PANTHER" id="PTHR23240">
    <property type="entry name" value="DNA CROSS-LINK REPAIR PROTEIN PSO2/SNM1-RELATED"/>
    <property type="match status" value="1"/>
</dbReference>
<evidence type="ECO:0000256" key="2">
    <source>
        <dbReference type="ARBA" id="ARBA00010304"/>
    </source>
</evidence>
<evidence type="ECO:0000313" key="9">
    <source>
        <dbReference type="Proteomes" id="UP000075714"/>
    </source>
</evidence>
<dbReference type="Proteomes" id="UP000075714">
    <property type="component" value="Unassembled WGS sequence"/>
</dbReference>
<comment type="caution">
    <text evidence="8">The sequence shown here is derived from an EMBL/GenBank/DDBJ whole genome shotgun (WGS) entry which is preliminary data.</text>
</comment>
<evidence type="ECO:0000256" key="3">
    <source>
        <dbReference type="ARBA" id="ARBA00022763"/>
    </source>
</evidence>
<comment type="similarity">
    <text evidence="2">Belongs to the DNA repair metallo-beta-lactamase (DRMBL) family.</text>
</comment>
<dbReference type="PANTHER" id="PTHR23240:SF35">
    <property type="entry name" value="DNA REPAIR METALLO-BETA-LACTAMASE FAMILY PROTEIN-RELATED"/>
    <property type="match status" value="1"/>
</dbReference>
<comment type="subcellular location">
    <subcellularLocation>
        <location evidence="1">Nucleus</location>
    </subcellularLocation>
</comment>
<dbReference type="GO" id="GO:0036297">
    <property type="term" value="P:interstrand cross-link repair"/>
    <property type="evidence" value="ECO:0007669"/>
    <property type="project" value="TreeGrafter"/>
</dbReference>
<feature type="region of interest" description="Disordered" evidence="6">
    <location>
        <begin position="287"/>
        <end position="345"/>
    </location>
</feature>
<dbReference type="InterPro" id="IPR036866">
    <property type="entry name" value="RibonucZ/Hydroxyglut_hydro"/>
</dbReference>
<organism evidence="8 9">
    <name type="scientific">Gonium pectorale</name>
    <name type="common">Green alga</name>
    <dbReference type="NCBI Taxonomy" id="33097"/>
    <lineage>
        <taxon>Eukaryota</taxon>
        <taxon>Viridiplantae</taxon>
        <taxon>Chlorophyta</taxon>
        <taxon>core chlorophytes</taxon>
        <taxon>Chlorophyceae</taxon>
        <taxon>CS clade</taxon>
        <taxon>Chlamydomonadales</taxon>
        <taxon>Volvocaceae</taxon>
        <taxon>Gonium</taxon>
    </lineage>
</organism>
<gene>
    <name evidence="8" type="ORF">GPECTOR_35g841</name>
</gene>
<reference evidence="9" key="1">
    <citation type="journal article" date="2016" name="Nat. Commun.">
        <title>The Gonium pectorale genome demonstrates co-option of cell cycle regulation during the evolution of multicellularity.</title>
        <authorList>
            <person name="Hanschen E.R."/>
            <person name="Marriage T.N."/>
            <person name="Ferris P.J."/>
            <person name="Hamaji T."/>
            <person name="Toyoda A."/>
            <person name="Fujiyama A."/>
            <person name="Neme R."/>
            <person name="Noguchi H."/>
            <person name="Minakuchi Y."/>
            <person name="Suzuki M."/>
            <person name="Kawai-Toyooka H."/>
            <person name="Smith D.R."/>
            <person name="Sparks H."/>
            <person name="Anderson J."/>
            <person name="Bakaric R."/>
            <person name="Luria V."/>
            <person name="Karger A."/>
            <person name="Kirschner M.W."/>
            <person name="Durand P.M."/>
            <person name="Michod R.E."/>
            <person name="Nozaki H."/>
            <person name="Olson B.J."/>
        </authorList>
    </citation>
    <scope>NUCLEOTIDE SEQUENCE [LARGE SCALE GENOMIC DNA]</scope>
    <source>
        <strain evidence="9">NIES-2863</strain>
    </source>
</reference>
<evidence type="ECO:0000256" key="6">
    <source>
        <dbReference type="SAM" id="MobiDB-lite"/>
    </source>
</evidence>
<feature type="domain" description="DNA repair metallo-beta-lactamase" evidence="7">
    <location>
        <begin position="96"/>
        <end position="200"/>
    </location>
</feature>
<evidence type="ECO:0000313" key="8">
    <source>
        <dbReference type="EMBL" id="KXZ47403.1"/>
    </source>
</evidence>
<dbReference type="SUPFAM" id="SSF56281">
    <property type="entry name" value="Metallo-hydrolase/oxidoreductase"/>
    <property type="match status" value="1"/>
</dbReference>
<sequence>MRQQLGLAGVRVDTLFLDTTYAAPKHTHPPQQEAINMMVQAMRDALAEEPRTLFLLAAYHIGKERCFLGAAQQLGAKVWCSDAKRSVLRLLDLPPELMALLVTDPRDAAIHVTGWGLQPDDIQAYMAKFPGVWQRAMGIRPTGKFRVGRWTYRRSGGLSVRRQGDVSVLGVPYSEHSSWADLCDAVAQLRPRRLVPTVNAATPAKRRALVDLFAHLMDLSADRSRLDVYLLRGGGISRPAALRPRAADACKTPCAGGPALLGGFQRGPGATMVTAWEVVDLSGPDAGEELQEAEDPWELNPHPKPDPDPEVAGKAEEPRQQRLLGHAPEQGRPSRRLSDELGVQG</sequence>
<accession>A0A150GCA8</accession>
<dbReference type="InterPro" id="IPR011084">
    <property type="entry name" value="DRMBL"/>
</dbReference>
<dbReference type="Gene3D" id="3.40.50.12650">
    <property type="match status" value="1"/>
</dbReference>
<proteinExistence type="inferred from homology"/>
<keyword evidence="4" id="KW-0234">DNA repair</keyword>
<keyword evidence="9" id="KW-1185">Reference proteome</keyword>
<evidence type="ECO:0000256" key="1">
    <source>
        <dbReference type="ARBA" id="ARBA00004123"/>
    </source>
</evidence>
<dbReference type="AlphaFoldDB" id="A0A150GCA8"/>
<dbReference type="Pfam" id="PF07522">
    <property type="entry name" value="DRMBL"/>
    <property type="match status" value="1"/>
</dbReference>
<protein>
    <recommendedName>
        <fullName evidence="7">DNA repair metallo-beta-lactamase domain-containing protein</fullName>
    </recommendedName>
</protein>
<dbReference type="GO" id="GO:0003684">
    <property type="term" value="F:damaged DNA binding"/>
    <property type="evidence" value="ECO:0007669"/>
    <property type="project" value="TreeGrafter"/>
</dbReference>
<name>A0A150GCA8_GONPE</name>
<evidence type="ECO:0000259" key="7">
    <source>
        <dbReference type="Pfam" id="PF07522"/>
    </source>
</evidence>
<dbReference type="STRING" id="33097.A0A150GCA8"/>
<dbReference type="GO" id="GO:0005634">
    <property type="term" value="C:nucleus"/>
    <property type="evidence" value="ECO:0007669"/>
    <property type="project" value="UniProtKB-SubCell"/>
</dbReference>
<dbReference type="EMBL" id="LSYV01000036">
    <property type="protein sequence ID" value="KXZ47403.1"/>
    <property type="molecule type" value="Genomic_DNA"/>
</dbReference>
<evidence type="ECO:0000256" key="4">
    <source>
        <dbReference type="ARBA" id="ARBA00023204"/>
    </source>
</evidence>
<keyword evidence="5" id="KW-0539">Nucleus</keyword>
<dbReference type="GO" id="GO:0035312">
    <property type="term" value="F:5'-3' DNA exonuclease activity"/>
    <property type="evidence" value="ECO:0007669"/>
    <property type="project" value="TreeGrafter"/>
</dbReference>
<feature type="compositionally biased region" description="Basic and acidic residues" evidence="6">
    <location>
        <begin position="301"/>
        <end position="320"/>
    </location>
</feature>
<evidence type="ECO:0000256" key="5">
    <source>
        <dbReference type="ARBA" id="ARBA00023242"/>
    </source>
</evidence>
<feature type="compositionally biased region" description="Acidic residues" evidence="6">
    <location>
        <begin position="287"/>
        <end position="297"/>
    </location>
</feature>